<dbReference type="SUPFAM" id="SSF53448">
    <property type="entry name" value="Nucleotide-diphospho-sugar transferases"/>
    <property type="match status" value="1"/>
</dbReference>
<dbReference type="PANTHER" id="PTHR43867:SF2">
    <property type="entry name" value="CELLULOSE SYNTHASE CATALYTIC SUBUNIT A [UDP-FORMING]"/>
    <property type="match status" value="1"/>
</dbReference>
<dbReference type="Pfam" id="PF13641">
    <property type="entry name" value="Glyco_tranf_2_3"/>
    <property type="match status" value="1"/>
</dbReference>
<evidence type="ECO:0000313" key="10">
    <source>
        <dbReference type="Proteomes" id="UP000887229"/>
    </source>
</evidence>
<keyword evidence="10" id="KW-1185">Reference proteome</keyword>
<dbReference type="EMBL" id="MU251253">
    <property type="protein sequence ID" value="KAG9254857.1"/>
    <property type="molecule type" value="Genomic_DNA"/>
</dbReference>
<evidence type="ECO:0000256" key="3">
    <source>
        <dbReference type="ARBA" id="ARBA00022679"/>
    </source>
</evidence>
<feature type="transmembrane region" description="Helical" evidence="8">
    <location>
        <begin position="562"/>
        <end position="583"/>
    </location>
</feature>
<evidence type="ECO:0000256" key="2">
    <source>
        <dbReference type="ARBA" id="ARBA00022676"/>
    </source>
</evidence>
<dbReference type="GeneID" id="70297689"/>
<gene>
    <name evidence="9" type="ORF">F5Z01DRAFT_736556</name>
</gene>
<feature type="transmembrane region" description="Helical" evidence="8">
    <location>
        <begin position="603"/>
        <end position="622"/>
    </location>
</feature>
<keyword evidence="3 9" id="KW-0808">Transferase</keyword>
<comment type="caution">
    <text evidence="9">The sequence shown here is derived from an EMBL/GenBank/DDBJ whole genome shotgun (WGS) entry which is preliminary data.</text>
</comment>
<dbReference type="Gene3D" id="3.90.550.10">
    <property type="entry name" value="Spore Coat Polysaccharide Biosynthesis Protein SpsA, Chain A"/>
    <property type="match status" value="1"/>
</dbReference>
<sequence length="666" mass="75748">MDDAAFRPQNYSRPFSRQAAEEPTRPPLAVLQLAPSKKHAGRSESLPQSASAPILTQAQCQSSRAKSTPLRPETASSSGLKSSYPSFRSFWSHGRPSTSSSNDSTQSRASVKSFRSTSSHSPLYMFKNAMKSGKQLPFEQPSLTDEQFETFAKLTTDQQLLRKPGTWRKVVGRFVYFTLILCFIYFFLVGKPLWDGAIVWFWRFYHGELANHSIWGMFAFIIAGTHRNILPQLLCTFDRGIPGSDPEKPRDASECCIVIPCYKAAETLRATIPACLKIFRPEQVFIIANGNSPTPLDHTADVCAEFGVRHFWVPVGSKITAEFVGVAVAREYKYVMLIDDDVLLPENLPLPTHHFDDCDAKNRVACVGYTIKSVGSNSSRGTLMQQAQDFEYKVSGLAKVLQTHYGSVVFPHGAIALWRRDVLEKIFHAHPGYHISEDWYLGHTARAAGYRMVMNSQIFVETETPPSLFPPIFRRKGDGGSRGGYGEMSIYKQRFYRWNFFFLFRIYNNFLYILLSWRLGWREIITKIYVFGECYDSLIRLIAPVVLPIALVASWKLTLTVTAALMVVNWGIILFFNLIHLGLLRRGRPDNEQVPWIAFFPYIWLKFAMVWVNVASVYWSIYEYAFFFTQQHLMVTENVLAWQVIRESNRGTVQVLAAAEPSVLKA</sequence>
<evidence type="ECO:0000256" key="4">
    <source>
        <dbReference type="ARBA" id="ARBA00022692"/>
    </source>
</evidence>
<feature type="region of interest" description="Disordered" evidence="7">
    <location>
        <begin position="95"/>
        <end position="116"/>
    </location>
</feature>
<keyword evidence="5 8" id="KW-1133">Transmembrane helix</keyword>
<feature type="transmembrane region" description="Helical" evidence="8">
    <location>
        <begin position="170"/>
        <end position="189"/>
    </location>
</feature>
<keyword evidence="4 8" id="KW-0812">Transmembrane</keyword>
<proteinExistence type="predicted"/>
<organism evidence="9 10">
    <name type="scientific">Emericellopsis atlantica</name>
    <dbReference type="NCBI Taxonomy" id="2614577"/>
    <lineage>
        <taxon>Eukaryota</taxon>
        <taxon>Fungi</taxon>
        <taxon>Dikarya</taxon>
        <taxon>Ascomycota</taxon>
        <taxon>Pezizomycotina</taxon>
        <taxon>Sordariomycetes</taxon>
        <taxon>Hypocreomycetidae</taxon>
        <taxon>Hypocreales</taxon>
        <taxon>Bionectriaceae</taxon>
        <taxon>Emericellopsis</taxon>
    </lineage>
</organism>
<evidence type="ECO:0000256" key="6">
    <source>
        <dbReference type="ARBA" id="ARBA00023136"/>
    </source>
</evidence>
<keyword evidence="6 8" id="KW-0472">Membrane</keyword>
<dbReference type="RefSeq" id="XP_046118781.1">
    <property type="nucleotide sequence ID" value="XM_046266786.1"/>
</dbReference>
<dbReference type="OrthoDB" id="2590398at2759"/>
<evidence type="ECO:0000313" key="9">
    <source>
        <dbReference type="EMBL" id="KAG9254857.1"/>
    </source>
</evidence>
<dbReference type="PANTHER" id="PTHR43867">
    <property type="entry name" value="CELLULOSE SYNTHASE CATALYTIC SUBUNIT A [UDP-FORMING]"/>
    <property type="match status" value="1"/>
</dbReference>
<dbReference type="InterPro" id="IPR050321">
    <property type="entry name" value="Glycosyltr_2/OpgH_subfam"/>
</dbReference>
<accession>A0A9P7ZNC3</accession>
<dbReference type="GO" id="GO:0016757">
    <property type="term" value="F:glycosyltransferase activity"/>
    <property type="evidence" value="ECO:0007669"/>
    <property type="project" value="UniProtKB-KW"/>
</dbReference>
<dbReference type="AlphaFoldDB" id="A0A9P7ZNC3"/>
<comment type="subcellular location">
    <subcellularLocation>
        <location evidence="1">Membrane</location>
        <topology evidence="1">Multi-pass membrane protein</topology>
    </subcellularLocation>
</comment>
<feature type="transmembrane region" description="Helical" evidence="8">
    <location>
        <begin position="537"/>
        <end position="555"/>
    </location>
</feature>
<evidence type="ECO:0000256" key="5">
    <source>
        <dbReference type="ARBA" id="ARBA00022989"/>
    </source>
</evidence>
<name>A0A9P7ZNC3_9HYPO</name>
<feature type="compositionally biased region" description="Polar residues" evidence="7">
    <location>
        <begin position="45"/>
        <end position="66"/>
    </location>
</feature>
<evidence type="ECO:0000256" key="1">
    <source>
        <dbReference type="ARBA" id="ARBA00004141"/>
    </source>
</evidence>
<evidence type="ECO:0000256" key="7">
    <source>
        <dbReference type="SAM" id="MobiDB-lite"/>
    </source>
</evidence>
<dbReference type="Proteomes" id="UP000887229">
    <property type="component" value="Unassembled WGS sequence"/>
</dbReference>
<evidence type="ECO:0000256" key="8">
    <source>
        <dbReference type="SAM" id="Phobius"/>
    </source>
</evidence>
<reference evidence="9" key="1">
    <citation type="journal article" date="2021" name="IMA Fungus">
        <title>Genomic characterization of three marine fungi, including Emericellopsis atlantica sp. nov. with signatures of a generalist lifestyle and marine biomass degradation.</title>
        <authorList>
            <person name="Hagestad O.C."/>
            <person name="Hou L."/>
            <person name="Andersen J.H."/>
            <person name="Hansen E.H."/>
            <person name="Altermark B."/>
            <person name="Li C."/>
            <person name="Kuhnert E."/>
            <person name="Cox R.J."/>
            <person name="Crous P.W."/>
            <person name="Spatafora J.W."/>
            <person name="Lail K."/>
            <person name="Amirebrahimi M."/>
            <person name="Lipzen A."/>
            <person name="Pangilinan J."/>
            <person name="Andreopoulos W."/>
            <person name="Hayes R.D."/>
            <person name="Ng V."/>
            <person name="Grigoriev I.V."/>
            <person name="Jackson S.A."/>
            <person name="Sutton T.D.S."/>
            <person name="Dobson A.D.W."/>
            <person name="Rama T."/>
        </authorList>
    </citation>
    <scope>NUCLEOTIDE SEQUENCE</scope>
    <source>
        <strain evidence="9">TS7</strain>
    </source>
</reference>
<protein>
    <submittedName>
        <fullName evidence="9">Glycosyl transferase</fullName>
    </submittedName>
</protein>
<keyword evidence="2" id="KW-0328">Glycosyltransferase</keyword>
<dbReference type="InterPro" id="IPR029044">
    <property type="entry name" value="Nucleotide-diphossugar_trans"/>
</dbReference>
<feature type="region of interest" description="Disordered" evidence="7">
    <location>
        <begin position="1"/>
        <end position="82"/>
    </location>
</feature>
<feature type="transmembrane region" description="Helical" evidence="8">
    <location>
        <begin position="498"/>
        <end position="517"/>
    </location>
</feature>
<feature type="transmembrane region" description="Helical" evidence="8">
    <location>
        <begin position="209"/>
        <end position="230"/>
    </location>
</feature>
<dbReference type="GO" id="GO:0016020">
    <property type="term" value="C:membrane"/>
    <property type="evidence" value="ECO:0007669"/>
    <property type="project" value="UniProtKB-SubCell"/>
</dbReference>
<feature type="compositionally biased region" description="Low complexity" evidence="7">
    <location>
        <begin position="97"/>
        <end position="110"/>
    </location>
</feature>